<dbReference type="RefSeq" id="WP_098484934.1">
    <property type="nucleotide sequence ID" value="NZ_PDJI01000004.1"/>
</dbReference>
<proteinExistence type="predicted"/>
<protein>
    <submittedName>
        <fullName evidence="1">Uncharacterized protein</fullName>
    </submittedName>
</protein>
<evidence type="ECO:0000313" key="2">
    <source>
        <dbReference type="Proteomes" id="UP000222106"/>
    </source>
</evidence>
<name>A0A2A9ESA3_9MICO</name>
<dbReference type="Proteomes" id="UP000222106">
    <property type="component" value="Unassembled WGS sequence"/>
</dbReference>
<organism evidence="1 2">
    <name type="scientific">Georgenia soli</name>
    <dbReference type="NCBI Taxonomy" id="638953"/>
    <lineage>
        <taxon>Bacteria</taxon>
        <taxon>Bacillati</taxon>
        <taxon>Actinomycetota</taxon>
        <taxon>Actinomycetes</taxon>
        <taxon>Micrococcales</taxon>
        <taxon>Bogoriellaceae</taxon>
        <taxon>Georgenia</taxon>
    </lineage>
</organism>
<dbReference type="OrthoDB" id="5145236at2"/>
<dbReference type="EMBL" id="PDJI01000004">
    <property type="protein sequence ID" value="PFG41125.1"/>
    <property type="molecule type" value="Genomic_DNA"/>
</dbReference>
<reference evidence="1 2" key="1">
    <citation type="submission" date="2017-10" db="EMBL/GenBank/DDBJ databases">
        <title>Sequencing the genomes of 1000 actinobacteria strains.</title>
        <authorList>
            <person name="Klenk H.-P."/>
        </authorList>
    </citation>
    <scope>NUCLEOTIDE SEQUENCE [LARGE SCALE GENOMIC DNA]</scope>
    <source>
        <strain evidence="1 2">DSM 21838</strain>
    </source>
</reference>
<dbReference type="AlphaFoldDB" id="A0A2A9ESA3"/>
<accession>A0A2A9ESA3</accession>
<gene>
    <name evidence="1" type="ORF">ATJ97_3673</name>
</gene>
<comment type="caution">
    <text evidence="1">The sequence shown here is derived from an EMBL/GenBank/DDBJ whole genome shotgun (WGS) entry which is preliminary data.</text>
</comment>
<evidence type="ECO:0000313" key="1">
    <source>
        <dbReference type="EMBL" id="PFG41125.1"/>
    </source>
</evidence>
<sequence length="279" mass="29319">MIPAGAGEIPVDGDDLARRVAGSLRDSLHLRESDVTVTAEMTSPDAVDVLNVDLSGSVIDNRYLSRTSISLRPPRSTAGGTPAELQSFTLVGQPVTAFGAPVSVQVEANHVPATWLHDDSAQLWLAFRDERSTTGSTSGRAVVEGEVAAVSAAATTVAAEVGKKKGVTIKDVKVTPRTTGPNRWSVDLEAKVTKGIASANVTGHAQLRLDEDMVVHVEELTAKAGGMIGKLAGGIIESMLGRYRNRTIDLKKQTFAGAHVTAVDVELAERFKVTATLGS</sequence>
<keyword evidence="2" id="KW-1185">Reference proteome</keyword>